<dbReference type="RefSeq" id="WP_270037355.1">
    <property type="nucleotide sequence ID" value="NZ_JAPDOD010000001.1"/>
</dbReference>
<organism evidence="3 4">
    <name type="scientific">Solirubrobacter ginsenosidimutans</name>
    <dbReference type="NCBI Taxonomy" id="490573"/>
    <lineage>
        <taxon>Bacteria</taxon>
        <taxon>Bacillati</taxon>
        <taxon>Actinomycetota</taxon>
        <taxon>Thermoleophilia</taxon>
        <taxon>Solirubrobacterales</taxon>
        <taxon>Solirubrobacteraceae</taxon>
        <taxon>Solirubrobacter</taxon>
    </lineage>
</organism>
<gene>
    <name evidence="3" type="ORF">OM076_00665</name>
</gene>
<comment type="caution">
    <text evidence="3">The sequence shown here is derived from an EMBL/GenBank/DDBJ whole genome shotgun (WGS) entry which is preliminary data.</text>
</comment>
<protein>
    <submittedName>
        <fullName evidence="3">Uncharacterized protein</fullName>
    </submittedName>
</protein>
<dbReference type="AlphaFoldDB" id="A0A9X3RY45"/>
<evidence type="ECO:0000313" key="4">
    <source>
        <dbReference type="Proteomes" id="UP001149140"/>
    </source>
</evidence>
<proteinExistence type="predicted"/>
<sequence length="353" mass="37463">MERPGRVALLAALATAAALAVQAPTHAAQAEYTPDSHAPHRHGPPCRAGYEINAAQQQPPLCFKRCRAGYARLDYSRESRVACVRRRASRLWYRAELDVDFHQSTIGLGGPIETFAHQRWTFRSSRAAIVFRQCSVAGTRLPPETARDVADVPAGGAIACDRVEPALLASADLVEDASFSFAGEIKGSEYEHLTRHTTPMNTTWRNPDESIGKIPCLGQVTIHVKGAGPERVAAGLRANGLSAVTGGLALASGFRLGDVPGSATETTLPIVCPPAPPGAITPHVPADLGRTIPAPVRTVLGSGTVAAFKPDVGARFGRPNIDITKDVEAEGSHATITLRLTRCPRRGRSARGC</sequence>
<keyword evidence="2" id="KW-0732">Signal</keyword>
<name>A0A9X3RY45_9ACTN</name>
<reference evidence="3" key="1">
    <citation type="submission" date="2022-10" db="EMBL/GenBank/DDBJ databases">
        <title>The WGS of Solirubrobacter ginsenosidimutans DSM 21036.</title>
        <authorList>
            <person name="Jiang Z."/>
        </authorList>
    </citation>
    <scope>NUCLEOTIDE SEQUENCE</scope>
    <source>
        <strain evidence="3">DSM 21036</strain>
    </source>
</reference>
<evidence type="ECO:0000256" key="2">
    <source>
        <dbReference type="SAM" id="SignalP"/>
    </source>
</evidence>
<feature type="signal peptide" evidence="2">
    <location>
        <begin position="1"/>
        <end position="27"/>
    </location>
</feature>
<feature type="region of interest" description="Disordered" evidence="1">
    <location>
        <begin position="28"/>
        <end position="47"/>
    </location>
</feature>
<accession>A0A9X3RY45</accession>
<evidence type="ECO:0000313" key="3">
    <source>
        <dbReference type="EMBL" id="MDA0158759.1"/>
    </source>
</evidence>
<evidence type="ECO:0000256" key="1">
    <source>
        <dbReference type="SAM" id="MobiDB-lite"/>
    </source>
</evidence>
<feature type="chain" id="PRO_5040734230" evidence="2">
    <location>
        <begin position="28"/>
        <end position="353"/>
    </location>
</feature>
<dbReference type="Proteomes" id="UP001149140">
    <property type="component" value="Unassembled WGS sequence"/>
</dbReference>
<keyword evidence="4" id="KW-1185">Reference proteome</keyword>
<dbReference type="EMBL" id="JAPDOD010000001">
    <property type="protein sequence ID" value="MDA0158759.1"/>
    <property type="molecule type" value="Genomic_DNA"/>
</dbReference>